<sequence length="77" mass="8967">MAIYRIDVRTDDAEAFSLWLRDNVPTTALVRSVGYGVRDGWHFKNVFSDRQVAQDFHRHWFPDAESHDIEAFGDSKP</sequence>
<evidence type="ECO:0000313" key="2">
    <source>
        <dbReference type="Proteomes" id="UP000316304"/>
    </source>
</evidence>
<comment type="caution">
    <text evidence="1">The sequence shown here is derived from an EMBL/GenBank/DDBJ whole genome shotgun (WGS) entry which is preliminary data.</text>
</comment>
<organism evidence="1 2">
    <name type="scientific">Novipirellula galeiformis</name>
    <dbReference type="NCBI Taxonomy" id="2528004"/>
    <lineage>
        <taxon>Bacteria</taxon>
        <taxon>Pseudomonadati</taxon>
        <taxon>Planctomycetota</taxon>
        <taxon>Planctomycetia</taxon>
        <taxon>Pirellulales</taxon>
        <taxon>Pirellulaceae</taxon>
        <taxon>Novipirellula</taxon>
    </lineage>
</organism>
<dbReference type="Proteomes" id="UP000316304">
    <property type="component" value="Unassembled WGS sequence"/>
</dbReference>
<gene>
    <name evidence="1" type="ORF">Pla52o_34290</name>
</gene>
<name>A0A5C6CC62_9BACT</name>
<dbReference type="AlphaFoldDB" id="A0A5C6CC62"/>
<accession>A0A5C6CC62</accession>
<dbReference type="RefSeq" id="WP_146595548.1">
    <property type="nucleotide sequence ID" value="NZ_SJPT01000005.1"/>
</dbReference>
<reference evidence="1 2" key="1">
    <citation type="submission" date="2019-02" db="EMBL/GenBank/DDBJ databases">
        <title>Deep-cultivation of Planctomycetes and their phenomic and genomic characterization uncovers novel biology.</title>
        <authorList>
            <person name="Wiegand S."/>
            <person name="Jogler M."/>
            <person name="Boedeker C."/>
            <person name="Pinto D."/>
            <person name="Vollmers J."/>
            <person name="Rivas-Marin E."/>
            <person name="Kohn T."/>
            <person name="Peeters S.H."/>
            <person name="Heuer A."/>
            <person name="Rast P."/>
            <person name="Oberbeckmann S."/>
            <person name="Bunk B."/>
            <person name="Jeske O."/>
            <person name="Meyerdierks A."/>
            <person name="Storesund J.E."/>
            <person name="Kallscheuer N."/>
            <person name="Luecker S."/>
            <person name="Lage O.M."/>
            <person name="Pohl T."/>
            <person name="Merkel B.J."/>
            <person name="Hornburger P."/>
            <person name="Mueller R.-W."/>
            <person name="Bruemmer F."/>
            <person name="Labrenz M."/>
            <person name="Spormann A.M."/>
            <person name="Op Den Camp H."/>
            <person name="Overmann J."/>
            <person name="Amann R."/>
            <person name="Jetten M.S.M."/>
            <person name="Mascher T."/>
            <person name="Medema M.H."/>
            <person name="Devos D.P."/>
            <person name="Kaster A.-K."/>
            <person name="Ovreas L."/>
            <person name="Rohde M."/>
            <person name="Galperin M.Y."/>
            <person name="Jogler C."/>
        </authorList>
    </citation>
    <scope>NUCLEOTIDE SEQUENCE [LARGE SCALE GENOMIC DNA]</scope>
    <source>
        <strain evidence="1 2">Pla52o</strain>
    </source>
</reference>
<keyword evidence="2" id="KW-1185">Reference proteome</keyword>
<evidence type="ECO:0008006" key="3">
    <source>
        <dbReference type="Google" id="ProtNLM"/>
    </source>
</evidence>
<protein>
    <recommendedName>
        <fullName evidence="3">DUF4286 family protein</fullName>
    </recommendedName>
</protein>
<proteinExistence type="predicted"/>
<evidence type="ECO:0000313" key="1">
    <source>
        <dbReference type="EMBL" id="TWU22373.1"/>
    </source>
</evidence>
<dbReference type="EMBL" id="SJPT01000005">
    <property type="protein sequence ID" value="TWU22373.1"/>
    <property type="molecule type" value="Genomic_DNA"/>
</dbReference>